<proteinExistence type="predicted"/>
<dbReference type="EMBL" id="QORL01000062">
    <property type="protein sequence ID" value="TFF71182.1"/>
    <property type="molecule type" value="Genomic_DNA"/>
</dbReference>
<dbReference type="PROSITE" id="PS51257">
    <property type="entry name" value="PROKAR_LIPOPROTEIN"/>
    <property type="match status" value="1"/>
</dbReference>
<organism evidence="4 6">
    <name type="scientific">Aeromonas taiwanensis</name>
    <dbReference type="NCBI Taxonomy" id="633417"/>
    <lineage>
        <taxon>Bacteria</taxon>
        <taxon>Pseudomonadati</taxon>
        <taxon>Pseudomonadota</taxon>
        <taxon>Gammaproteobacteria</taxon>
        <taxon>Aeromonadales</taxon>
        <taxon>Aeromonadaceae</taxon>
        <taxon>Aeromonas</taxon>
    </lineage>
</organism>
<keyword evidence="2" id="KW-0732">Signal</keyword>
<gene>
    <name evidence="3" type="ORF">DRM93_20345</name>
    <name evidence="4" type="ORF">DRM94_20345</name>
</gene>
<keyword evidence="5" id="KW-1185">Reference proteome</keyword>
<feature type="region of interest" description="Disordered" evidence="1">
    <location>
        <begin position="49"/>
        <end position="70"/>
    </location>
</feature>
<dbReference type="GeneID" id="99813912"/>
<name>A0A5F0K4P8_9GAMM</name>
<reference evidence="4 6" key="1">
    <citation type="submission" date="2018-06" db="EMBL/GenBank/DDBJ databases">
        <title>Occurrence of a novel blaKPC-2- and qnrS2- harbouring IncP6 plasmid from Aeromonas taiwanensis isolates recovered from the river sediments.</title>
        <authorList>
            <person name="Zheng B."/>
            <person name="Yu X."/>
            <person name="Xiao Y."/>
        </authorList>
    </citation>
    <scope>NUCLEOTIDE SEQUENCE [LARGE SCALE GENOMIC DNA]</scope>
    <source>
        <strain evidence="3 5">1713</strain>
        <strain evidence="4 6">198</strain>
    </source>
</reference>
<protein>
    <submittedName>
        <fullName evidence="4">Uncharacterized protein</fullName>
    </submittedName>
</protein>
<sequence>MSLSAIRTLSLGSLILTGCTLLMTLPAQATDRQDARDVRQEVRPEIRDAKQACRENDQKENYECRQDKREVKQDVREKARDIKY</sequence>
<evidence type="ECO:0000256" key="2">
    <source>
        <dbReference type="SAM" id="SignalP"/>
    </source>
</evidence>
<dbReference type="EMBL" id="QORK01000062">
    <property type="protein sequence ID" value="TFF74118.1"/>
    <property type="molecule type" value="Genomic_DNA"/>
</dbReference>
<feature type="signal peptide" evidence="2">
    <location>
        <begin position="1"/>
        <end position="29"/>
    </location>
</feature>
<dbReference type="OrthoDB" id="5588842at2"/>
<evidence type="ECO:0000256" key="1">
    <source>
        <dbReference type="SAM" id="MobiDB-lite"/>
    </source>
</evidence>
<dbReference type="Proteomes" id="UP000297720">
    <property type="component" value="Unassembled WGS sequence"/>
</dbReference>
<dbReference type="AlphaFoldDB" id="A0A5F0K4P8"/>
<evidence type="ECO:0000313" key="3">
    <source>
        <dbReference type="EMBL" id="TFF71182.1"/>
    </source>
</evidence>
<evidence type="ECO:0000313" key="4">
    <source>
        <dbReference type="EMBL" id="TFF74118.1"/>
    </source>
</evidence>
<dbReference type="Proteomes" id="UP000297914">
    <property type="component" value="Unassembled WGS sequence"/>
</dbReference>
<comment type="caution">
    <text evidence="4">The sequence shown here is derived from an EMBL/GenBank/DDBJ whole genome shotgun (WGS) entry which is preliminary data.</text>
</comment>
<evidence type="ECO:0000313" key="5">
    <source>
        <dbReference type="Proteomes" id="UP000297720"/>
    </source>
</evidence>
<dbReference type="RefSeq" id="WP_043763961.1">
    <property type="nucleotide sequence ID" value="NZ_BAWK01000087.1"/>
</dbReference>
<evidence type="ECO:0000313" key="6">
    <source>
        <dbReference type="Proteomes" id="UP000297914"/>
    </source>
</evidence>
<accession>A0A5F0K4P8</accession>
<feature type="chain" id="PRO_5044621109" evidence="2">
    <location>
        <begin position="30"/>
        <end position="84"/>
    </location>
</feature>